<dbReference type="InParanoid" id="M4BC06"/>
<dbReference type="HOGENOM" id="CLU_2781321_0_0_1"/>
<evidence type="ECO:0000313" key="2">
    <source>
        <dbReference type="Proteomes" id="UP000011713"/>
    </source>
</evidence>
<protein>
    <submittedName>
        <fullName evidence="1">Uncharacterized protein</fullName>
    </submittedName>
</protein>
<sequence>MSKLLEHKVARDTDQEASVRKKRKFRDIKDLEDFFAENEQEAMQAKVLSYGNHRLTLEMTDSYDVVIHM</sequence>
<dbReference type="EMBL" id="JH598116">
    <property type="status" value="NOT_ANNOTATED_CDS"/>
    <property type="molecule type" value="Genomic_DNA"/>
</dbReference>
<keyword evidence="2" id="KW-1185">Reference proteome</keyword>
<dbReference type="VEuPathDB" id="FungiDB:HpaG803821"/>
<proteinExistence type="predicted"/>
<reference evidence="2" key="1">
    <citation type="journal article" date="2010" name="Science">
        <title>Signatures of adaptation to obligate biotrophy in the Hyaloperonospora arabidopsidis genome.</title>
        <authorList>
            <person name="Baxter L."/>
            <person name="Tripathy S."/>
            <person name="Ishaque N."/>
            <person name="Boot N."/>
            <person name="Cabral A."/>
            <person name="Kemen E."/>
            <person name="Thines M."/>
            <person name="Ah-Fong A."/>
            <person name="Anderson R."/>
            <person name="Badejoko W."/>
            <person name="Bittner-Eddy P."/>
            <person name="Boore J.L."/>
            <person name="Chibucos M.C."/>
            <person name="Coates M."/>
            <person name="Dehal P."/>
            <person name="Delehaunty K."/>
            <person name="Dong S."/>
            <person name="Downton P."/>
            <person name="Dumas B."/>
            <person name="Fabro G."/>
            <person name="Fronick C."/>
            <person name="Fuerstenberg S.I."/>
            <person name="Fulton L."/>
            <person name="Gaulin E."/>
            <person name="Govers F."/>
            <person name="Hughes L."/>
            <person name="Humphray S."/>
            <person name="Jiang R.H."/>
            <person name="Judelson H."/>
            <person name="Kamoun S."/>
            <person name="Kyung K."/>
            <person name="Meijer H."/>
            <person name="Minx P."/>
            <person name="Morris P."/>
            <person name="Nelson J."/>
            <person name="Phuntumart V."/>
            <person name="Qutob D."/>
            <person name="Rehmany A."/>
            <person name="Rougon-Cardoso A."/>
            <person name="Ryden P."/>
            <person name="Torto-Alalibo T."/>
            <person name="Studholme D."/>
            <person name="Wang Y."/>
            <person name="Win J."/>
            <person name="Wood J."/>
            <person name="Clifton S.W."/>
            <person name="Rogers J."/>
            <person name="Van den Ackerveken G."/>
            <person name="Jones J.D."/>
            <person name="McDowell J.M."/>
            <person name="Beynon J."/>
            <person name="Tyler B.M."/>
        </authorList>
    </citation>
    <scope>NUCLEOTIDE SEQUENCE [LARGE SCALE GENOMIC DNA]</scope>
    <source>
        <strain evidence="2">Emoy2</strain>
    </source>
</reference>
<organism evidence="1 2">
    <name type="scientific">Hyaloperonospora arabidopsidis (strain Emoy2)</name>
    <name type="common">Downy mildew agent</name>
    <name type="synonym">Peronospora arabidopsidis</name>
    <dbReference type="NCBI Taxonomy" id="559515"/>
    <lineage>
        <taxon>Eukaryota</taxon>
        <taxon>Sar</taxon>
        <taxon>Stramenopiles</taxon>
        <taxon>Oomycota</taxon>
        <taxon>Peronosporomycetes</taxon>
        <taxon>Peronosporales</taxon>
        <taxon>Peronosporaceae</taxon>
        <taxon>Hyaloperonospora</taxon>
    </lineage>
</organism>
<dbReference type="eggNOG" id="ENOG502RDCJ">
    <property type="taxonomic scope" value="Eukaryota"/>
</dbReference>
<evidence type="ECO:0000313" key="1">
    <source>
        <dbReference type="EnsemblProtists" id="HpaP803821"/>
    </source>
</evidence>
<reference evidence="1" key="2">
    <citation type="submission" date="2015-06" db="UniProtKB">
        <authorList>
            <consortium name="EnsemblProtists"/>
        </authorList>
    </citation>
    <scope>IDENTIFICATION</scope>
    <source>
        <strain evidence="1">Emoy2</strain>
    </source>
</reference>
<dbReference type="AlphaFoldDB" id="M4BC06"/>
<name>M4BC06_HYAAE</name>
<accession>M4BC06</accession>
<dbReference type="EnsemblProtists" id="HpaT803821">
    <property type="protein sequence ID" value="HpaP803821"/>
    <property type="gene ID" value="HpaG803821"/>
</dbReference>
<dbReference type="Proteomes" id="UP000011713">
    <property type="component" value="Unassembled WGS sequence"/>
</dbReference>